<comment type="caution">
    <text evidence="4">The sequence shown here is derived from an EMBL/GenBank/DDBJ whole genome shotgun (WGS) entry which is preliminary data.</text>
</comment>
<reference evidence="4" key="1">
    <citation type="submission" date="2021-03" db="EMBL/GenBank/DDBJ databases">
        <title>novel species isolated from a fishpond in China.</title>
        <authorList>
            <person name="Lu H."/>
            <person name="Cai Z."/>
        </authorList>
    </citation>
    <scope>NUCLEOTIDE SEQUENCE</scope>
    <source>
        <strain evidence="4">JCM 30855</strain>
    </source>
</reference>
<dbReference type="Gene3D" id="3.40.1350.60">
    <property type="match status" value="1"/>
</dbReference>
<dbReference type="CDD" id="cd22359">
    <property type="entry name" value="SfsA-like_bacterial"/>
    <property type="match status" value="1"/>
</dbReference>
<accession>A0A939DNC3</accession>
<dbReference type="Proteomes" id="UP000664654">
    <property type="component" value="Unassembled WGS sequence"/>
</dbReference>
<dbReference type="InterPro" id="IPR040452">
    <property type="entry name" value="SfsA_C"/>
</dbReference>
<feature type="domain" description="SfsA N-terminal OB" evidence="3">
    <location>
        <begin position="42"/>
        <end position="109"/>
    </location>
</feature>
<sequence length="263" mass="29205">MNGSCYKIPGSYSPAECPSILTATQEPSSHAIPPPLVPGTLIKRYKRFLADVELDCGRVVTAHCANTGAMTGCAEPGFRVWLSYHSDPSRKLAYSWQLAEDFAGNLIGINTLRANQLVREALEEGRIGALSAYRHIRPEVRYGEQRSRIDLLLRESGLPDCYVEIKSVTLLNKEQGFFPDAVTERGRKHLQELMQVLKAGHRAVLLFCVQHTGITSVRVAEHIDAKYAALLAEARRQGLEILVFGCQISPEKMLLNQSLDFVV</sequence>
<evidence type="ECO:0000256" key="1">
    <source>
        <dbReference type="HAMAP-Rule" id="MF_00095"/>
    </source>
</evidence>
<dbReference type="HAMAP" id="MF_00095">
    <property type="entry name" value="SfsA"/>
    <property type="match status" value="1"/>
</dbReference>
<dbReference type="PANTHER" id="PTHR30545">
    <property type="entry name" value="SUGAR FERMENTATION STIMULATION PROTEIN A"/>
    <property type="match status" value="1"/>
</dbReference>
<protein>
    <recommendedName>
        <fullName evidence="1">Sugar fermentation stimulation protein homolog</fullName>
    </recommendedName>
</protein>
<evidence type="ECO:0000259" key="2">
    <source>
        <dbReference type="Pfam" id="PF03749"/>
    </source>
</evidence>
<dbReference type="Pfam" id="PF17746">
    <property type="entry name" value="SfsA_N"/>
    <property type="match status" value="1"/>
</dbReference>
<dbReference type="InterPro" id="IPR005224">
    <property type="entry name" value="SfsA"/>
</dbReference>
<dbReference type="Pfam" id="PF03749">
    <property type="entry name" value="SfsA"/>
    <property type="match status" value="1"/>
</dbReference>
<keyword evidence="5" id="KW-1185">Reference proteome</keyword>
<evidence type="ECO:0000313" key="4">
    <source>
        <dbReference type="EMBL" id="MBN7825963.1"/>
    </source>
</evidence>
<evidence type="ECO:0000259" key="3">
    <source>
        <dbReference type="Pfam" id="PF17746"/>
    </source>
</evidence>
<organism evidence="4 5">
    <name type="scientific">Bowmanella dokdonensis</name>
    <dbReference type="NCBI Taxonomy" id="751969"/>
    <lineage>
        <taxon>Bacteria</taxon>
        <taxon>Pseudomonadati</taxon>
        <taxon>Pseudomonadota</taxon>
        <taxon>Gammaproteobacteria</taxon>
        <taxon>Alteromonadales</taxon>
        <taxon>Alteromonadaceae</taxon>
        <taxon>Bowmanella</taxon>
    </lineage>
</organism>
<dbReference type="FunFam" id="3.40.1350.60:FF:000001">
    <property type="entry name" value="Sugar fermentation stimulation protein A"/>
    <property type="match status" value="1"/>
</dbReference>
<dbReference type="NCBIfam" id="TIGR00230">
    <property type="entry name" value="sfsA"/>
    <property type="match status" value="1"/>
</dbReference>
<dbReference type="PANTHER" id="PTHR30545:SF2">
    <property type="entry name" value="SUGAR FERMENTATION STIMULATION PROTEIN A"/>
    <property type="match status" value="1"/>
</dbReference>
<dbReference type="AlphaFoldDB" id="A0A939DNC3"/>
<name>A0A939DNC3_9ALTE</name>
<dbReference type="Gene3D" id="2.40.50.580">
    <property type="match status" value="1"/>
</dbReference>
<dbReference type="InterPro" id="IPR041465">
    <property type="entry name" value="SfsA_N"/>
</dbReference>
<gene>
    <name evidence="1 4" type="primary">sfsA</name>
    <name evidence="4" type="ORF">J0A66_12065</name>
</gene>
<comment type="similarity">
    <text evidence="1">Belongs to the SfsA family.</text>
</comment>
<dbReference type="GO" id="GO:0003677">
    <property type="term" value="F:DNA binding"/>
    <property type="evidence" value="ECO:0007669"/>
    <property type="project" value="InterPro"/>
</dbReference>
<evidence type="ECO:0000313" key="5">
    <source>
        <dbReference type="Proteomes" id="UP000664654"/>
    </source>
</evidence>
<feature type="domain" description="Sugar fermentation stimulation protein C-terminal" evidence="2">
    <location>
        <begin position="113"/>
        <end position="251"/>
    </location>
</feature>
<proteinExistence type="inferred from homology"/>
<dbReference type="EMBL" id="JAFKCV010000006">
    <property type="protein sequence ID" value="MBN7825963.1"/>
    <property type="molecule type" value="Genomic_DNA"/>
</dbReference>